<feature type="region of interest" description="Disordered" evidence="7">
    <location>
        <begin position="17"/>
        <end position="39"/>
    </location>
</feature>
<sequence>MTDQSVPLLVRPIPRRPFLPAFSSPTPPPDPGANGDDAVGLKSTARFLQTFNTDAAISAPATPSSPALSRSGSSFFNLTLNLAGMGLGSASSNSFNNSFSQSKNTSSTLGGIFSPSMTSMDRFFDDSVPSSPWENGSQSPIWRQGIDDSTYEVIKKRSGLRYQHCNGSGIDATTKPIDTNTNGATESEPSSGSSNGIFAWFSEASLPLRIAILFVLGAAYGNMVSGRNSTRTSNSLPRQILDWEYLMVWGCIGIACGVLFRCADAVWDLIFREAEDEPMPSEIKTHGNLSQTASPDTLKEWALVVRSIAAFVGIVFAIVSLSSIMLIGTSRLLV</sequence>
<keyword evidence="5 8" id="KW-1133">Transmembrane helix</keyword>
<comment type="caution">
    <text evidence="9">The sequence shown here is derived from an EMBL/GenBank/DDBJ whole genome shotgun (WGS) entry which is preliminary data.</text>
</comment>
<dbReference type="EMBL" id="APWK03000183">
    <property type="protein sequence ID" value="PHH49633.1"/>
    <property type="molecule type" value="Genomic_DNA"/>
</dbReference>
<comment type="subcellular location">
    <subcellularLocation>
        <location evidence="1">Endoplasmic reticulum membrane</location>
        <topology evidence="1">Multi-pass membrane protein</topology>
    </subcellularLocation>
</comment>
<organism evidence="9 10">
    <name type="scientific">Ceratocystis fimbriata CBS 114723</name>
    <dbReference type="NCBI Taxonomy" id="1035309"/>
    <lineage>
        <taxon>Eukaryota</taxon>
        <taxon>Fungi</taxon>
        <taxon>Dikarya</taxon>
        <taxon>Ascomycota</taxon>
        <taxon>Pezizomycotina</taxon>
        <taxon>Sordariomycetes</taxon>
        <taxon>Hypocreomycetidae</taxon>
        <taxon>Microascales</taxon>
        <taxon>Ceratocystidaceae</taxon>
        <taxon>Ceratocystis</taxon>
    </lineage>
</organism>
<name>A0A2C5WV29_9PEZI</name>
<feature type="transmembrane region" description="Helical" evidence="8">
    <location>
        <begin position="308"/>
        <end position="328"/>
    </location>
</feature>
<dbReference type="InterPro" id="IPR025929">
    <property type="entry name" value="INSIG_fam"/>
</dbReference>
<evidence type="ECO:0000313" key="10">
    <source>
        <dbReference type="Proteomes" id="UP000222788"/>
    </source>
</evidence>
<evidence type="ECO:0000256" key="5">
    <source>
        <dbReference type="ARBA" id="ARBA00022989"/>
    </source>
</evidence>
<keyword evidence="4" id="KW-0256">Endoplasmic reticulum</keyword>
<dbReference type="GO" id="GO:0016126">
    <property type="term" value="P:sterol biosynthetic process"/>
    <property type="evidence" value="ECO:0007669"/>
    <property type="project" value="TreeGrafter"/>
</dbReference>
<dbReference type="GO" id="GO:0005789">
    <property type="term" value="C:endoplasmic reticulum membrane"/>
    <property type="evidence" value="ECO:0007669"/>
    <property type="project" value="UniProtKB-SubCell"/>
</dbReference>
<feature type="transmembrane region" description="Helical" evidence="8">
    <location>
        <begin position="241"/>
        <end position="260"/>
    </location>
</feature>
<evidence type="ECO:0000256" key="2">
    <source>
        <dbReference type="ARBA" id="ARBA00007475"/>
    </source>
</evidence>
<feature type="compositionally biased region" description="Polar residues" evidence="7">
    <location>
        <begin position="176"/>
        <end position="193"/>
    </location>
</feature>
<dbReference type="PANTHER" id="PTHR15301:SF3">
    <property type="entry name" value="PROTEIN NSG1-RELATED"/>
    <property type="match status" value="1"/>
</dbReference>
<dbReference type="Proteomes" id="UP000222788">
    <property type="component" value="Unassembled WGS sequence"/>
</dbReference>
<evidence type="ECO:0000256" key="7">
    <source>
        <dbReference type="SAM" id="MobiDB-lite"/>
    </source>
</evidence>
<dbReference type="OrthoDB" id="205546at2759"/>
<evidence type="ECO:0000256" key="4">
    <source>
        <dbReference type="ARBA" id="ARBA00022824"/>
    </source>
</evidence>
<accession>A0A2C5WV29</accession>
<comment type="similarity">
    <text evidence="2">Belongs to the INSIG family.</text>
</comment>
<proteinExistence type="inferred from homology"/>
<evidence type="ECO:0000256" key="8">
    <source>
        <dbReference type="SAM" id="Phobius"/>
    </source>
</evidence>
<protein>
    <submittedName>
        <fullName evidence="9">Uncharacterized protein</fullName>
    </submittedName>
</protein>
<keyword evidence="6 8" id="KW-0472">Membrane</keyword>
<dbReference type="AlphaFoldDB" id="A0A2C5WV29"/>
<feature type="transmembrane region" description="Helical" evidence="8">
    <location>
        <begin position="197"/>
        <end position="220"/>
    </location>
</feature>
<feature type="region of interest" description="Disordered" evidence="7">
    <location>
        <begin position="171"/>
        <end position="193"/>
    </location>
</feature>
<keyword evidence="3 8" id="KW-0812">Transmembrane</keyword>
<dbReference type="STRING" id="1035309.A0A2C5WV29"/>
<keyword evidence="10" id="KW-1185">Reference proteome</keyword>
<evidence type="ECO:0000313" key="9">
    <source>
        <dbReference type="EMBL" id="PHH49633.1"/>
    </source>
</evidence>
<gene>
    <name evidence="9" type="ORF">CFIMG_007716RA00001</name>
</gene>
<evidence type="ECO:0000256" key="1">
    <source>
        <dbReference type="ARBA" id="ARBA00004477"/>
    </source>
</evidence>
<evidence type="ECO:0000256" key="6">
    <source>
        <dbReference type="ARBA" id="ARBA00023136"/>
    </source>
</evidence>
<dbReference type="PANTHER" id="PTHR15301">
    <property type="entry name" value="INSULIN-INDUCED GENE 1"/>
    <property type="match status" value="1"/>
</dbReference>
<reference evidence="9 10" key="1">
    <citation type="journal article" date="2013" name="Fungal Biol.">
        <title>Analysis of microsatellite markers in the genome of the plant pathogen Ceratocystis fimbriata.</title>
        <authorList>
            <person name="Simpson M.C."/>
            <person name="Wilken P.M."/>
            <person name="Coetzee M.P."/>
            <person name="Wingfield M.J."/>
            <person name="Wingfield B.D."/>
        </authorList>
    </citation>
    <scope>NUCLEOTIDE SEQUENCE [LARGE SCALE GENOMIC DNA]</scope>
    <source>
        <strain evidence="9 10">CBS 114723</strain>
    </source>
</reference>
<evidence type="ECO:0000256" key="3">
    <source>
        <dbReference type="ARBA" id="ARBA00022692"/>
    </source>
</evidence>
<reference evidence="9 10" key="2">
    <citation type="journal article" date="2013" name="IMA Fungus">
        <title>IMA Genome-F 1: Ceratocystis fimbriata: Draft nuclear genome sequence for the plant pathogen, Ceratocystis fimbriata.</title>
        <authorList>
            <person name="Wilken P.M."/>
            <person name="Steenkamp E.T."/>
            <person name="Wingfield M.J."/>
            <person name="de Beer Z.W."/>
            <person name="Wingfield B.D."/>
        </authorList>
    </citation>
    <scope>NUCLEOTIDE SEQUENCE [LARGE SCALE GENOMIC DNA]</scope>
    <source>
        <strain evidence="9 10">CBS 114723</strain>
    </source>
</reference>
<dbReference type="Pfam" id="PF07281">
    <property type="entry name" value="INSIG"/>
    <property type="match status" value="1"/>
</dbReference>